<dbReference type="SUPFAM" id="SSF47616">
    <property type="entry name" value="GST C-terminal domain-like"/>
    <property type="match status" value="1"/>
</dbReference>
<reference evidence="9 10" key="1">
    <citation type="submission" date="2018-11" db="EMBL/GenBank/DDBJ databases">
        <title>Genome assembly of Steccherinum ochraceum LE-BIN_3174, the white-rot fungus of the Steccherinaceae family (The Residual Polyporoid clade, Polyporales, Basidiomycota).</title>
        <authorList>
            <person name="Fedorova T.V."/>
            <person name="Glazunova O.A."/>
            <person name="Landesman E.O."/>
            <person name="Moiseenko K.V."/>
            <person name="Psurtseva N.V."/>
            <person name="Savinova O.S."/>
            <person name="Shakhova N.V."/>
            <person name="Tyazhelova T.V."/>
            <person name="Vasina D.V."/>
        </authorList>
    </citation>
    <scope>NUCLEOTIDE SEQUENCE [LARGE SCALE GENOMIC DNA]</scope>
    <source>
        <strain evidence="9 10">LE-BIN_3174</strain>
    </source>
</reference>
<dbReference type="Proteomes" id="UP000292702">
    <property type="component" value="Unassembled WGS sequence"/>
</dbReference>
<evidence type="ECO:0000259" key="7">
    <source>
        <dbReference type="PROSITE" id="PS50404"/>
    </source>
</evidence>
<dbReference type="Pfam" id="PF02798">
    <property type="entry name" value="GST_N"/>
    <property type="match status" value="1"/>
</dbReference>
<dbReference type="InterPro" id="IPR036249">
    <property type="entry name" value="Thioredoxin-like_sf"/>
</dbReference>
<dbReference type="PANTHER" id="PTHR44051">
    <property type="entry name" value="GLUTATHIONE S-TRANSFERASE-RELATED"/>
    <property type="match status" value="1"/>
</dbReference>
<dbReference type="FunFam" id="3.40.30.10:FF:000039">
    <property type="entry name" value="Glutathione S-transferase domain"/>
    <property type="match status" value="1"/>
</dbReference>
<comment type="catalytic activity">
    <reaction evidence="4">
        <text>RX + glutathione = an S-substituted glutathione + a halide anion + H(+)</text>
        <dbReference type="Rhea" id="RHEA:16437"/>
        <dbReference type="ChEBI" id="CHEBI:15378"/>
        <dbReference type="ChEBI" id="CHEBI:16042"/>
        <dbReference type="ChEBI" id="CHEBI:17792"/>
        <dbReference type="ChEBI" id="CHEBI:57925"/>
        <dbReference type="ChEBI" id="CHEBI:90779"/>
        <dbReference type="EC" id="2.5.1.18"/>
    </reaction>
</comment>
<accession>A0A4R0RKW1</accession>
<dbReference type="GO" id="GO:0005634">
    <property type="term" value="C:nucleus"/>
    <property type="evidence" value="ECO:0007669"/>
    <property type="project" value="UniProtKB-ARBA"/>
</dbReference>
<dbReference type="InterPro" id="IPR036282">
    <property type="entry name" value="Glutathione-S-Trfase_C_sf"/>
</dbReference>
<feature type="domain" description="GST N-terminal" evidence="7">
    <location>
        <begin position="5"/>
        <end position="89"/>
    </location>
</feature>
<comment type="similarity">
    <text evidence="1 6">Belongs to the GST superfamily.</text>
</comment>
<gene>
    <name evidence="9" type="primary">GST2_10</name>
    <name evidence="9" type="ORF">EIP91_004109</name>
</gene>
<dbReference type="SFLD" id="SFLDG01151">
    <property type="entry name" value="Main.2:_Nu-like"/>
    <property type="match status" value="1"/>
</dbReference>
<dbReference type="EC" id="2.5.1.18" evidence="2"/>
<dbReference type="GO" id="GO:0005737">
    <property type="term" value="C:cytoplasm"/>
    <property type="evidence" value="ECO:0007669"/>
    <property type="project" value="UniProtKB-ARBA"/>
</dbReference>
<dbReference type="OrthoDB" id="422574at2759"/>
<organism evidence="9 10">
    <name type="scientific">Steccherinum ochraceum</name>
    <dbReference type="NCBI Taxonomy" id="92696"/>
    <lineage>
        <taxon>Eukaryota</taxon>
        <taxon>Fungi</taxon>
        <taxon>Dikarya</taxon>
        <taxon>Basidiomycota</taxon>
        <taxon>Agaricomycotina</taxon>
        <taxon>Agaricomycetes</taxon>
        <taxon>Polyporales</taxon>
        <taxon>Steccherinaceae</taxon>
        <taxon>Steccherinum</taxon>
    </lineage>
</organism>
<dbReference type="SUPFAM" id="SSF52833">
    <property type="entry name" value="Thioredoxin-like"/>
    <property type="match status" value="1"/>
</dbReference>
<comment type="function">
    <text evidence="5">Involved in the oxidative stress response and detoxification.</text>
</comment>
<dbReference type="Gene3D" id="1.20.1050.130">
    <property type="match status" value="1"/>
</dbReference>
<protein>
    <recommendedName>
        <fullName evidence="2">glutathione transferase</fullName>
        <ecNumber evidence="2">2.5.1.18</ecNumber>
    </recommendedName>
</protein>
<dbReference type="InterPro" id="IPR040079">
    <property type="entry name" value="Glutathione_S-Trfase"/>
</dbReference>
<keyword evidence="10" id="KW-1185">Reference proteome</keyword>
<evidence type="ECO:0000256" key="1">
    <source>
        <dbReference type="ARBA" id="ARBA00007409"/>
    </source>
</evidence>
<dbReference type="STRING" id="92696.A0A4R0RKW1"/>
<evidence type="ECO:0000256" key="5">
    <source>
        <dbReference type="ARBA" id="ARBA00060024"/>
    </source>
</evidence>
<dbReference type="AlphaFoldDB" id="A0A4R0RKW1"/>
<dbReference type="EMBL" id="RWJN01000237">
    <property type="protein sequence ID" value="TCD64428.1"/>
    <property type="molecule type" value="Genomic_DNA"/>
</dbReference>
<dbReference type="PROSITE" id="PS50404">
    <property type="entry name" value="GST_NTER"/>
    <property type="match status" value="1"/>
</dbReference>
<dbReference type="FunFam" id="1.20.1050.130:FF:000016">
    <property type="entry name" value="Glutathione S-transferase 1"/>
    <property type="match status" value="1"/>
</dbReference>
<dbReference type="SFLD" id="SFLDS00019">
    <property type="entry name" value="Glutathione_Transferase_(cytos"/>
    <property type="match status" value="1"/>
</dbReference>
<evidence type="ECO:0000313" key="9">
    <source>
        <dbReference type="EMBL" id="TCD64428.1"/>
    </source>
</evidence>
<evidence type="ECO:0000313" key="10">
    <source>
        <dbReference type="Proteomes" id="UP000292702"/>
    </source>
</evidence>
<evidence type="ECO:0000259" key="8">
    <source>
        <dbReference type="PROSITE" id="PS50405"/>
    </source>
</evidence>
<dbReference type="InterPro" id="IPR010987">
    <property type="entry name" value="Glutathione-S-Trfase_C-like"/>
</dbReference>
<evidence type="ECO:0000256" key="4">
    <source>
        <dbReference type="ARBA" id="ARBA00047960"/>
    </source>
</evidence>
<evidence type="ECO:0000256" key="3">
    <source>
        <dbReference type="ARBA" id="ARBA00022679"/>
    </source>
</evidence>
<dbReference type="SFLD" id="SFLDG00358">
    <property type="entry name" value="Main_(cytGST)"/>
    <property type="match status" value="1"/>
</dbReference>
<dbReference type="InterPro" id="IPR004046">
    <property type="entry name" value="GST_C"/>
</dbReference>
<comment type="caution">
    <text evidence="9">The sequence shown here is derived from an EMBL/GenBank/DDBJ whole genome shotgun (WGS) entry which is preliminary data.</text>
</comment>
<dbReference type="PROSITE" id="PS50405">
    <property type="entry name" value="GST_CTER"/>
    <property type="match status" value="1"/>
</dbReference>
<sequence length="221" mass="25485">MSHGNQFTLYAHKGGPNPWKVAFLLNELGLSYESIYLDFESGEHNAPEYLKINPNGRVPAIIDHKNNDFIVWESGAILLYLVEKYDVEKKYFATSEADRYAVLQWLFFQVSGQGPYYGQAAWFSYFHAEKLPSAIERYHKEIKRVLGVLESVLSKQQWLAAGKFTIADLAFVTWNDGLSRFFGDRFDFEKEFPATYNWHQRIRAVPGVKAGFDLKKELSGH</sequence>
<dbReference type="GO" id="GO:0004364">
    <property type="term" value="F:glutathione transferase activity"/>
    <property type="evidence" value="ECO:0007669"/>
    <property type="project" value="UniProtKB-EC"/>
</dbReference>
<evidence type="ECO:0000256" key="2">
    <source>
        <dbReference type="ARBA" id="ARBA00012452"/>
    </source>
</evidence>
<dbReference type="InterPro" id="IPR004045">
    <property type="entry name" value="Glutathione_S-Trfase_N"/>
</dbReference>
<dbReference type="PANTHER" id="PTHR44051:SF3">
    <property type="entry name" value="TRANSCRIPTIONAL REGULATOR URE2"/>
    <property type="match status" value="1"/>
</dbReference>
<proteinExistence type="inferred from homology"/>
<dbReference type="Pfam" id="PF00043">
    <property type="entry name" value="GST_C"/>
    <property type="match status" value="1"/>
</dbReference>
<evidence type="ECO:0000256" key="6">
    <source>
        <dbReference type="RuleBase" id="RU003494"/>
    </source>
</evidence>
<name>A0A4R0RKW1_9APHY</name>
<feature type="domain" description="GST C-terminal" evidence="8">
    <location>
        <begin position="95"/>
        <end position="221"/>
    </location>
</feature>
<dbReference type="CDD" id="cd03048">
    <property type="entry name" value="GST_N_Ure2p_like"/>
    <property type="match status" value="1"/>
</dbReference>
<keyword evidence="3 9" id="KW-0808">Transferase</keyword>